<organism evidence="2 3">
    <name type="scientific">Beauveria bassiana</name>
    <name type="common">White muscardine disease fungus</name>
    <name type="synonym">Tritirachium shiotae</name>
    <dbReference type="NCBI Taxonomy" id="176275"/>
    <lineage>
        <taxon>Eukaryota</taxon>
        <taxon>Fungi</taxon>
        <taxon>Dikarya</taxon>
        <taxon>Ascomycota</taxon>
        <taxon>Pezizomycotina</taxon>
        <taxon>Sordariomycetes</taxon>
        <taxon>Hypocreomycetidae</taxon>
        <taxon>Hypocreales</taxon>
        <taxon>Cordycipitaceae</taxon>
        <taxon>Beauveria</taxon>
    </lineage>
</organism>
<feature type="region of interest" description="Disordered" evidence="1">
    <location>
        <begin position="28"/>
        <end position="69"/>
    </location>
</feature>
<gene>
    <name evidence="2" type="ORF">BM221_006870</name>
</gene>
<sequence>MPEPRRLNDANVQRPGSARFLWRLTQARDTGGQAADRREEAAAVRVRGSRRPYGHAGQSVSDTVKQVSG</sequence>
<dbReference type="Proteomes" id="UP000235728">
    <property type="component" value="Unassembled WGS sequence"/>
</dbReference>
<name>A0A2N6NIV0_BEABA</name>
<feature type="compositionally biased region" description="Polar residues" evidence="1">
    <location>
        <begin position="58"/>
        <end position="69"/>
    </location>
</feature>
<dbReference type="AlphaFoldDB" id="A0A2N6NIV0"/>
<dbReference type="EMBL" id="MRVG01000007">
    <property type="protein sequence ID" value="PMB67208.1"/>
    <property type="molecule type" value="Genomic_DNA"/>
</dbReference>
<evidence type="ECO:0000313" key="3">
    <source>
        <dbReference type="Proteomes" id="UP000235728"/>
    </source>
</evidence>
<protein>
    <submittedName>
        <fullName evidence="2">Uncharacterized protein</fullName>
    </submittedName>
</protein>
<comment type="caution">
    <text evidence="2">The sequence shown here is derived from an EMBL/GenBank/DDBJ whole genome shotgun (WGS) entry which is preliminary data.</text>
</comment>
<reference evidence="2 3" key="1">
    <citation type="journal article" date="2016" name="Appl. Microbiol. Biotechnol.">
        <title>Characterization of T-DNA insertion mutants with decreased virulence in the entomopathogenic fungus Beauveria bassiana JEF-007.</title>
        <authorList>
            <person name="Kim S."/>
            <person name="Lee S.J."/>
            <person name="Nai Y.S."/>
            <person name="Yu J.S."/>
            <person name="Lee M.R."/>
            <person name="Yang Y.T."/>
            <person name="Kim J.S."/>
        </authorList>
    </citation>
    <scope>NUCLEOTIDE SEQUENCE [LARGE SCALE GENOMIC DNA]</scope>
    <source>
        <strain evidence="2 3">JEF-007</strain>
    </source>
</reference>
<evidence type="ECO:0000256" key="1">
    <source>
        <dbReference type="SAM" id="MobiDB-lite"/>
    </source>
</evidence>
<proteinExistence type="predicted"/>
<accession>A0A2N6NIV0</accession>
<evidence type="ECO:0000313" key="2">
    <source>
        <dbReference type="EMBL" id="PMB67208.1"/>
    </source>
</evidence>